<dbReference type="RefSeq" id="WP_006930883.1">
    <property type="nucleotide sequence ID" value="NZ_CM001402.1"/>
</dbReference>
<dbReference type="InterPro" id="IPR036026">
    <property type="entry name" value="Seven-hairpin_glycosidases"/>
</dbReference>
<keyword evidence="3" id="KW-0256">Endoplasmic reticulum</keyword>
<evidence type="ECO:0000313" key="8">
    <source>
        <dbReference type="Proteomes" id="UP000004671"/>
    </source>
</evidence>
<accession>H1XPD8</accession>
<comment type="similarity">
    <text evidence="2">Belongs to the glycosyl hydrolase 47 family.</text>
</comment>
<dbReference type="EMBL" id="CM001402">
    <property type="protein sequence ID" value="EHO43309.1"/>
    <property type="molecule type" value="Genomic_DNA"/>
</dbReference>
<dbReference type="Pfam" id="PF01532">
    <property type="entry name" value="Glyco_hydro_47"/>
    <property type="match status" value="1"/>
</dbReference>
<dbReference type="AlphaFoldDB" id="H1XPD8"/>
<dbReference type="GO" id="GO:0005509">
    <property type="term" value="F:calcium ion binding"/>
    <property type="evidence" value="ECO:0007669"/>
    <property type="project" value="InterPro"/>
</dbReference>
<evidence type="ECO:0000256" key="2">
    <source>
        <dbReference type="ARBA" id="ARBA00007658"/>
    </source>
</evidence>
<feature type="chain" id="PRO_5009695217" evidence="5">
    <location>
        <begin position="27"/>
        <end position="458"/>
    </location>
</feature>
<dbReference type="KEGG" id="caby:Cabys_2665"/>
<dbReference type="InterPro" id="IPR012341">
    <property type="entry name" value="6hp_glycosidase-like_sf"/>
</dbReference>
<organism evidence="7 8">
    <name type="scientific">Caldithrix abyssi DSM 13497</name>
    <dbReference type="NCBI Taxonomy" id="880073"/>
    <lineage>
        <taxon>Bacteria</taxon>
        <taxon>Pseudomonadati</taxon>
        <taxon>Calditrichota</taxon>
        <taxon>Calditrichia</taxon>
        <taxon>Calditrichales</taxon>
        <taxon>Calditrichaceae</taxon>
        <taxon>Caldithrix</taxon>
    </lineage>
</organism>
<feature type="signal peptide" evidence="5">
    <location>
        <begin position="1"/>
        <end position="26"/>
    </location>
</feature>
<dbReference type="STRING" id="880073.Cabys_2665"/>
<dbReference type="Proteomes" id="UP000004671">
    <property type="component" value="Chromosome"/>
</dbReference>
<dbReference type="OrthoDB" id="1110235at2"/>
<dbReference type="PROSITE" id="PS51257">
    <property type="entry name" value="PROKAR_LIPOPROTEIN"/>
    <property type="match status" value="1"/>
</dbReference>
<proteinExistence type="inferred from homology"/>
<dbReference type="Gene3D" id="1.50.10.10">
    <property type="match status" value="1"/>
</dbReference>
<dbReference type="InParanoid" id="H1XPD8"/>
<evidence type="ECO:0000256" key="5">
    <source>
        <dbReference type="SAM" id="SignalP"/>
    </source>
</evidence>
<evidence type="ECO:0000256" key="1">
    <source>
        <dbReference type="ARBA" id="ARBA00004240"/>
    </source>
</evidence>
<gene>
    <name evidence="6" type="ORF">Cabys_2665</name>
    <name evidence="7" type="ORF">Calab_3712</name>
</gene>
<dbReference type="InterPro" id="IPR044674">
    <property type="entry name" value="EDEM1/2/3"/>
</dbReference>
<dbReference type="GO" id="GO:0005975">
    <property type="term" value="P:carbohydrate metabolic process"/>
    <property type="evidence" value="ECO:0007669"/>
    <property type="project" value="InterPro"/>
</dbReference>
<dbReference type="eggNOG" id="ENOG502Z9K5">
    <property type="taxonomic scope" value="Bacteria"/>
</dbReference>
<keyword evidence="4" id="KW-0325">Glycoprotein</keyword>
<keyword evidence="8" id="KW-1185">Reference proteome</keyword>
<dbReference type="GO" id="GO:0004571">
    <property type="term" value="F:mannosyl-oligosaccharide 1,2-alpha-mannosidase activity"/>
    <property type="evidence" value="ECO:0007669"/>
    <property type="project" value="InterPro"/>
</dbReference>
<dbReference type="Proteomes" id="UP000183868">
    <property type="component" value="Chromosome"/>
</dbReference>
<evidence type="ECO:0000256" key="4">
    <source>
        <dbReference type="ARBA" id="ARBA00023180"/>
    </source>
</evidence>
<dbReference type="InterPro" id="IPR001382">
    <property type="entry name" value="Glyco_hydro_47"/>
</dbReference>
<keyword evidence="5" id="KW-0732">Signal</keyword>
<dbReference type="GO" id="GO:1904380">
    <property type="term" value="P:endoplasmic reticulum mannose trimming"/>
    <property type="evidence" value="ECO:0007669"/>
    <property type="project" value="InterPro"/>
</dbReference>
<sequence>MKSYVFLGVYFLSLACLLLCMQSCSPDQQPDAAPEHYLADSVKAEFLHAWRGYWQYARGMDDLKPVSQKGRNWYEESLLMTPVDAYDTMILMGLENERQQAKELICTHLNFDKNFSVKAFEINIRLLGGLLSAYQLEGDSCFLRLATDLADRLLPVFDSPTGMPYMFVNLATGETSGEISNPAEIGTYMVEFGTLSRITKNKRYVEKAKRAVQALYQRRSSIGLVGTTINVETGAWIDRSSHLGGMIDSYYEYLLKGAILLDDTELWQMWKTSVAAVNRYLKQETNHSLWYGRTDMESGKIHRTWFGALEAFFPAVLALDKQLNFADCLWQSYFEVWQHHGLAPEMFDYQKREVVSAYYFLRPELIESTYYLYYFTRDEKYREAGSAIFASLKKHCKTKAGYAALKNVITKEKSDSMESFFLAETLKYLYLLFKHPDFLDLDEIVFNTEAHLMVKDMD</sequence>
<dbReference type="GO" id="GO:0016020">
    <property type="term" value="C:membrane"/>
    <property type="evidence" value="ECO:0007669"/>
    <property type="project" value="InterPro"/>
</dbReference>
<dbReference type="SUPFAM" id="SSF48225">
    <property type="entry name" value="Seven-hairpin glycosidases"/>
    <property type="match status" value="1"/>
</dbReference>
<protein>
    <submittedName>
        <fullName evidence="6">ER degradation enhancer, mannosidase alpha-like 2</fullName>
    </submittedName>
    <submittedName>
        <fullName evidence="7">Glycoside hydrolase family 47</fullName>
    </submittedName>
</protein>
<keyword evidence="7" id="KW-0378">Hydrolase</keyword>
<evidence type="ECO:0000313" key="9">
    <source>
        <dbReference type="Proteomes" id="UP000183868"/>
    </source>
</evidence>
<dbReference type="PANTHER" id="PTHR45679">
    <property type="entry name" value="ER DEGRADATION-ENHANCING ALPHA-MANNOSIDASE-LIKE PROTEIN 2"/>
    <property type="match status" value="1"/>
</dbReference>
<evidence type="ECO:0000256" key="3">
    <source>
        <dbReference type="ARBA" id="ARBA00022824"/>
    </source>
</evidence>
<reference evidence="6 9" key="2">
    <citation type="submission" date="2016-11" db="EMBL/GenBank/DDBJ databases">
        <title>Genomic analysis of Caldithrix abyssi and proposal of a novel bacterial phylum Caldithrichaeota.</title>
        <authorList>
            <person name="Kublanov I."/>
            <person name="Sigalova O."/>
            <person name="Gavrilov S."/>
            <person name="Lebedinsky A."/>
            <person name="Ivanova N."/>
            <person name="Daum C."/>
            <person name="Reddy T."/>
            <person name="Klenk H.P."/>
            <person name="Goker M."/>
            <person name="Reva O."/>
            <person name="Miroshnichenko M."/>
            <person name="Kyprides N."/>
            <person name="Woyke T."/>
            <person name="Gelfand M."/>
        </authorList>
    </citation>
    <scope>NUCLEOTIDE SEQUENCE [LARGE SCALE GENOMIC DNA]</scope>
    <source>
        <strain evidence="6 9">LF13</strain>
    </source>
</reference>
<reference evidence="7 8" key="1">
    <citation type="submission" date="2011-09" db="EMBL/GenBank/DDBJ databases">
        <title>The permanent draft genome of Caldithrix abyssi DSM 13497.</title>
        <authorList>
            <consortium name="US DOE Joint Genome Institute (JGI-PGF)"/>
            <person name="Lucas S."/>
            <person name="Han J."/>
            <person name="Lapidus A."/>
            <person name="Bruce D."/>
            <person name="Goodwin L."/>
            <person name="Pitluck S."/>
            <person name="Peters L."/>
            <person name="Kyrpides N."/>
            <person name="Mavromatis K."/>
            <person name="Ivanova N."/>
            <person name="Mikhailova N."/>
            <person name="Chertkov O."/>
            <person name="Detter J.C."/>
            <person name="Tapia R."/>
            <person name="Han C."/>
            <person name="Land M."/>
            <person name="Hauser L."/>
            <person name="Markowitz V."/>
            <person name="Cheng J.-F."/>
            <person name="Hugenholtz P."/>
            <person name="Woyke T."/>
            <person name="Wu D."/>
            <person name="Spring S."/>
            <person name="Brambilla E."/>
            <person name="Klenk H.-P."/>
            <person name="Eisen J.A."/>
        </authorList>
    </citation>
    <scope>NUCLEOTIDE SEQUENCE [LARGE SCALE GENOMIC DNA]</scope>
    <source>
        <strain evidence="7 8">DSM 13497</strain>
    </source>
</reference>
<evidence type="ECO:0000313" key="7">
    <source>
        <dbReference type="EMBL" id="EHO43309.1"/>
    </source>
</evidence>
<comment type="subcellular location">
    <subcellularLocation>
        <location evidence="1">Endoplasmic reticulum</location>
    </subcellularLocation>
</comment>
<dbReference type="PANTHER" id="PTHR45679:SF6">
    <property type="entry name" value="ER DEGRADATION-ENHANCING ALPHA-MANNOSIDASE-LIKE PROTEIN 2"/>
    <property type="match status" value="1"/>
</dbReference>
<dbReference type="EMBL" id="CP018099">
    <property type="protein sequence ID" value="APF19413.1"/>
    <property type="molecule type" value="Genomic_DNA"/>
</dbReference>
<dbReference type="HOGENOM" id="CLU_003818_5_6_0"/>
<evidence type="ECO:0000313" key="6">
    <source>
        <dbReference type="EMBL" id="APF19413.1"/>
    </source>
</evidence>
<name>H1XPD8_CALAY</name>
<dbReference type="PaxDb" id="880073-Calab_3712"/>
<dbReference type="PRINTS" id="PR00747">
    <property type="entry name" value="GLYHDRLASE47"/>
</dbReference>